<dbReference type="FunCoup" id="K0KKJ9">
    <property type="interactions" value="370"/>
</dbReference>
<evidence type="ECO:0000256" key="7">
    <source>
        <dbReference type="HAMAP-Rule" id="MF_03150"/>
    </source>
</evidence>
<dbReference type="AlphaFoldDB" id="K0KKJ9"/>
<keyword evidence="10" id="KW-1185">Reference proteome</keyword>
<evidence type="ECO:0000313" key="10">
    <source>
        <dbReference type="Proteomes" id="UP000009328"/>
    </source>
</evidence>
<dbReference type="InterPro" id="IPR036928">
    <property type="entry name" value="AS_sf"/>
</dbReference>
<dbReference type="EC" id="6.3.5.7" evidence="7"/>
<feature type="domain" description="Amidase" evidence="8">
    <location>
        <begin position="15"/>
        <end position="459"/>
    </location>
</feature>
<comment type="catalytic activity">
    <reaction evidence="6 7">
        <text>L-glutamyl-tRNA(Gln) + L-glutamine + ATP + H2O = L-glutaminyl-tRNA(Gln) + L-glutamate + ADP + phosphate + H(+)</text>
        <dbReference type="Rhea" id="RHEA:17521"/>
        <dbReference type="Rhea" id="RHEA-COMP:9681"/>
        <dbReference type="Rhea" id="RHEA-COMP:9684"/>
        <dbReference type="ChEBI" id="CHEBI:15377"/>
        <dbReference type="ChEBI" id="CHEBI:15378"/>
        <dbReference type="ChEBI" id="CHEBI:29985"/>
        <dbReference type="ChEBI" id="CHEBI:30616"/>
        <dbReference type="ChEBI" id="CHEBI:43474"/>
        <dbReference type="ChEBI" id="CHEBI:58359"/>
        <dbReference type="ChEBI" id="CHEBI:78520"/>
        <dbReference type="ChEBI" id="CHEBI:78521"/>
        <dbReference type="ChEBI" id="CHEBI:456216"/>
        <dbReference type="EC" id="6.3.5.7"/>
    </reaction>
</comment>
<evidence type="ECO:0000256" key="3">
    <source>
        <dbReference type="ARBA" id="ARBA00022741"/>
    </source>
</evidence>
<dbReference type="Proteomes" id="UP000009328">
    <property type="component" value="Unassembled WGS sequence"/>
</dbReference>
<dbReference type="PROSITE" id="PS00571">
    <property type="entry name" value="AMIDASES"/>
    <property type="match status" value="1"/>
</dbReference>
<organism evidence="9 10">
    <name type="scientific">Wickerhamomyces ciferrii (strain ATCC 14091 / BCRC 22168 / CBS 111 / JCM 3599 / NBRC 0793 / NRRL Y-1031 F-60-10)</name>
    <name type="common">Yeast</name>
    <name type="synonym">Pichia ciferrii</name>
    <dbReference type="NCBI Taxonomy" id="1206466"/>
    <lineage>
        <taxon>Eukaryota</taxon>
        <taxon>Fungi</taxon>
        <taxon>Dikarya</taxon>
        <taxon>Ascomycota</taxon>
        <taxon>Saccharomycotina</taxon>
        <taxon>Saccharomycetes</taxon>
        <taxon>Phaffomycetales</taxon>
        <taxon>Wickerhamomycetaceae</taxon>
        <taxon>Wickerhamomyces</taxon>
    </lineage>
</organism>
<dbReference type="EMBL" id="CAIF01000027">
    <property type="protein sequence ID" value="CCH41643.1"/>
    <property type="molecule type" value="Genomic_DNA"/>
</dbReference>
<dbReference type="InterPro" id="IPR004412">
    <property type="entry name" value="GatA"/>
</dbReference>
<dbReference type="GO" id="GO:0005524">
    <property type="term" value="F:ATP binding"/>
    <property type="evidence" value="ECO:0007669"/>
    <property type="project" value="UniProtKB-KW"/>
</dbReference>
<dbReference type="HAMAP" id="MF_00120">
    <property type="entry name" value="GatA"/>
    <property type="match status" value="1"/>
</dbReference>
<dbReference type="Pfam" id="PF01425">
    <property type="entry name" value="Amidase"/>
    <property type="match status" value="1"/>
</dbReference>
<comment type="caution">
    <text evidence="9">The sequence shown here is derived from an EMBL/GenBank/DDBJ whole genome shotgun (WGS) entry which is preliminary data.</text>
</comment>
<keyword evidence="7" id="KW-0496">Mitochondrion</keyword>
<keyword evidence="3 7" id="KW-0547">Nucleotide-binding</keyword>
<proteinExistence type="inferred from homology"/>
<feature type="active site" description="Charge relay system" evidence="7">
    <location>
        <position position="54"/>
    </location>
</feature>
<dbReference type="GO" id="GO:0070681">
    <property type="term" value="P:glutaminyl-tRNAGln biosynthesis via transamidation"/>
    <property type="evidence" value="ECO:0007669"/>
    <property type="project" value="UniProtKB-UniRule"/>
</dbReference>
<dbReference type="InterPro" id="IPR020556">
    <property type="entry name" value="Amidase_CS"/>
</dbReference>
<comment type="subcellular location">
    <subcellularLocation>
        <location evidence="7">Mitochondrion</location>
    </subcellularLocation>
</comment>
<evidence type="ECO:0000256" key="5">
    <source>
        <dbReference type="ARBA" id="ARBA00022917"/>
    </source>
</evidence>
<feature type="active site" description="Charge relay system" evidence="7">
    <location>
        <position position="133"/>
    </location>
</feature>
<dbReference type="PANTHER" id="PTHR11895:SF7">
    <property type="entry name" value="GLUTAMYL-TRNA(GLN) AMIDOTRANSFERASE SUBUNIT A, MITOCHONDRIAL"/>
    <property type="match status" value="1"/>
</dbReference>
<keyword evidence="2 7" id="KW-0436">Ligase</keyword>
<dbReference type="NCBIfam" id="TIGR00132">
    <property type="entry name" value="gatA"/>
    <property type="match status" value="1"/>
</dbReference>
<dbReference type="GO" id="GO:0050567">
    <property type="term" value="F:glutaminyl-tRNA synthase (glutamine-hydrolyzing) activity"/>
    <property type="evidence" value="ECO:0007669"/>
    <property type="project" value="UniProtKB-UniRule"/>
</dbReference>
<evidence type="ECO:0000256" key="4">
    <source>
        <dbReference type="ARBA" id="ARBA00022840"/>
    </source>
</evidence>
<dbReference type="STRING" id="1206466.K0KKJ9"/>
<dbReference type="InterPro" id="IPR000120">
    <property type="entry name" value="Amidase"/>
</dbReference>
<comment type="subunit">
    <text evidence="7">Subunit of the heterotrimeric GatFAB amidotransferase (AdT) complex, composed of A, B and F subunits.</text>
</comment>
<feature type="active site" description="Acyl-ester intermediate" evidence="7">
    <location>
        <position position="157"/>
    </location>
</feature>
<accession>K0KKJ9</accession>
<evidence type="ECO:0000256" key="2">
    <source>
        <dbReference type="ARBA" id="ARBA00022598"/>
    </source>
</evidence>
<dbReference type="InterPro" id="IPR023631">
    <property type="entry name" value="Amidase_dom"/>
</dbReference>
<protein>
    <recommendedName>
        <fullName evidence="7">Glutamyl-tRNA(Gln) amidotransferase subunit A, mitochondrial</fullName>
        <shortName evidence="7">Glu-AdT subunit A</shortName>
        <ecNumber evidence="7">6.3.5.7</ecNumber>
    </recommendedName>
</protein>
<keyword evidence="5 7" id="KW-0648">Protein biosynthesis</keyword>
<keyword evidence="4 7" id="KW-0067">ATP-binding</keyword>
<name>K0KKJ9_WICCF</name>
<dbReference type="PANTHER" id="PTHR11895">
    <property type="entry name" value="TRANSAMIDASE"/>
    <property type="match status" value="1"/>
</dbReference>
<comment type="function">
    <text evidence="7">Allows the formation of correctly charged Gln-tRNA(Gln) through the transamidation of misacylated Glu-tRNA(Gln) in the mitochondria. The reaction takes place in the presence of glutamine and ATP through an activated gamma-phospho-Glu-tRNA(Gln).</text>
</comment>
<evidence type="ECO:0000313" key="9">
    <source>
        <dbReference type="EMBL" id="CCH41643.1"/>
    </source>
</evidence>
<dbReference type="HOGENOM" id="CLU_009600_7_6_1"/>
<dbReference type="SUPFAM" id="SSF75304">
    <property type="entry name" value="Amidase signature (AS) enzymes"/>
    <property type="match status" value="1"/>
</dbReference>
<dbReference type="InParanoid" id="K0KKJ9"/>
<dbReference type="Gene3D" id="3.90.1300.10">
    <property type="entry name" value="Amidase signature (AS) domain"/>
    <property type="match status" value="1"/>
</dbReference>
<sequence>MSTIASRIPEILKHAIAQNEKYNIYTSIRSQDQITIPKISNSSQLLSNKIAAIKDNIATIEEPTTCSSKMLAKYTSPYEATVMTLLNKAGAITIGKTNLDEFGMGGGTTNSYFGSTINPTIKNAVEPYTAGGSSGGSAAAIAADTADFALGTDTGGSVRVPGAYTGVFGFKPSYGRISRWGVVAYAQSLDTVGILAKDVDLVRNVYDVLNQYDSKDPTSLSQEIRNKIEDSTHLRDRSIDKLRIGLINQLGANDLSPDVKEIWQKMLSTVQDHHHLIPVSIPILKYALPAYYTLAPAEAASNLSRFDGIRYGYRSDDDKNNYAKTRTEGFGKEVKTRITLGNFNLNADSFKNSFLKAQNVRLAMKSQFNSIFALPNSLTNSSAPKNGVDILIAPVSMSTPPTLKKYMSESSIEAYANDMFVTPASLCGLPAISVPWESTSGNPVGIQIIGQYGDDKKVLEVAKHLKELNKI</sequence>
<evidence type="ECO:0000256" key="6">
    <source>
        <dbReference type="ARBA" id="ARBA00047407"/>
    </source>
</evidence>
<reference evidence="9 10" key="1">
    <citation type="journal article" date="2012" name="Eukaryot. Cell">
        <title>Draft genome sequence of Wickerhamomyces ciferrii NRRL Y-1031 F-60-10.</title>
        <authorList>
            <person name="Schneider J."/>
            <person name="Andrea H."/>
            <person name="Blom J."/>
            <person name="Jaenicke S."/>
            <person name="Ruckert C."/>
            <person name="Schorsch C."/>
            <person name="Szczepanowski R."/>
            <person name="Farwick M."/>
            <person name="Goesmann A."/>
            <person name="Puhler A."/>
            <person name="Schaffer S."/>
            <person name="Tauch A."/>
            <person name="Kohler T."/>
            <person name="Brinkrolf K."/>
        </authorList>
    </citation>
    <scope>NUCLEOTIDE SEQUENCE [LARGE SCALE GENOMIC DNA]</scope>
    <source>
        <strain evidence="10">ATCC 14091 / BCRC 22168 / CBS 111 / JCM 3599 / NBRC 0793 / NRRL Y-1031 F-60-10</strain>
    </source>
</reference>
<dbReference type="eggNOG" id="KOG1211">
    <property type="taxonomic scope" value="Eukaryota"/>
</dbReference>
<dbReference type="GO" id="GO:0030956">
    <property type="term" value="C:glutamyl-tRNA(Gln) amidotransferase complex"/>
    <property type="evidence" value="ECO:0007669"/>
    <property type="project" value="UniProtKB-UniRule"/>
</dbReference>
<dbReference type="GO" id="GO:0032543">
    <property type="term" value="P:mitochondrial translation"/>
    <property type="evidence" value="ECO:0007669"/>
    <property type="project" value="UniProtKB-UniRule"/>
</dbReference>
<evidence type="ECO:0000256" key="1">
    <source>
        <dbReference type="ARBA" id="ARBA00008069"/>
    </source>
</evidence>
<comment type="similarity">
    <text evidence="1 7">Belongs to the amidase family. GatA subfamily.</text>
</comment>
<dbReference type="GO" id="GO:0005739">
    <property type="term" value="C:mitochondrion"/>
    <property type="evidence" value="ECO:0007669"/>
    <property type="project" value="UniProtKB-SubCell"/>
</dbReference>
<evidence type="ECO:0000259" key="8">
    <source>
        <dbReference type="Pfam" id="PF01425"/>
    </source>
</evidence>
<gene>
    <name evidence="7" type="primary">HER2</name>
    <name evidence="9" type="ORF">BN7_1184</name>
</gene>